<proteinExistence type="predicted"/>
<reference evidence="1 2" key="1">
    <citation type="submission" date="2020-08" db="EMBL/GenBank/DDBJ databases">
        <title>Plant Genome Project.</title>
        <authorList>
            <person name="Zhang R.-G."/>
        </authorList>
    </citation>
    <scope>NUCLEOTIDE SEQUENCE [LARGE SCALE GENOMIC DNA]</scope>
    <source>
        <tissue evidence="1">Rhizome</tissue>
    </source>
</reference>
<comment type="caution">
    <text evidence="1">The sequence shown here is derived from an EMBL/GenBank/DDBJ whole genome shotgun (WGS) entry which is preliminary data.</text>
</comment>
<evidence type="ECO:0000313" key="1">
    <source>
        <dbReference type="EMBL" id="KAG6527163.1"/>
    </source>
</evidence>
<accession>A0A8J5LRC0</accession>
<gene>
    <name evidence="1" type="ORF">ZIOFF_009257</name>
</gene>
<dbReference type="EMBL" id="JACMSC010000003">
    <property type="protein sequence ID" value="KAG6527163.1"/>
    <property type="molecule type" value="Genomic_DNA"/>
</dbReference>
<evidence type="ECO:0000313" key="2">
    <source>
        <dbReference type="Proteomes" id="UP000734854"/>
    </source>
</evidence>
<dbReference type="AlphaFoldDB" id="A0A8J5LRC0"/>
<dbReference type="Proteomes" id="UP000734854">
    <property type="component" value="Unassembled WGS sequence"/>
</dbReference>
<name>A0A8J5LRC0_ZINOF</name>
<sequence>MTSSTSIDLNLDRKGMVILDTHNNMGKDGDVALFFGLSGMWLTDLTRARYEVREKTCTRKVGQFVSPSRALIRVYLTALAHQVSCRASGQEEEIRALVDVSPSVIFFLPCHSRSRMSSNSGFTVIYSLAIYLCFGCELDLASTA</sequence>
<protein>
    <submittedName>
        <fullName evidence="1">Uncharacterized protein</fullName>
    </submittedName>
</protein>
<keyword evidence="2" id="KW-1185">Reference proteome</keyword>
<organism evidence="1 2">
    <name type="scientific">Zingiber officinale</name>
    <name type="common">Ginger</name>
    <name type="synonym">Amomum zingiber</name>
    <dbReference type="NCBI Taxonomy" id="94328"/>
    <lineage>
        <taxon>Eukaryota</taxon>
        <taxon>Viridiplantae</taxon>
        <taxon>Streptophyta</taxon>
        <taxon>Embryophyta</taxon>
        <taxon>Tracheophyta</taxon>
        <taxon>Spermatophyta</taxon>
        <taxon>Magnoliopsida</taxon>
        <taxon>Liliopsida</taxon>
        <taxon>Zingiberales</taxon>
        <taxon>Zingiberaceae</taxon>
        <taxon>Zingiber</taxon>
    </lineage>
</organism>